<dbReference type="InterPro" id="IPR001480">
    <property type="entry name" value="Bulb-type_lectin_dom"/>
</dbReference>
<feature type="chain" id="PRO_5043430315" description="Bulb-type lectin domain-containing protein" evidence="1">
    <location>
        <begin position="20"/>
        <end position="121"/>
    </location>
</feature>
<gene>
    <name evidence="3" type="ORF">M0R45_005423</name>
</gene>
<evidence type="ECO:0000313" key="4">
    <source>
        <dbReference type="Proteomes" id="UP001457282"/>
    </source>
</evidence>
<keyword evidence="4" id="KW-1185">Reference proteome</keyword>
<feature type="domain" description="Bulb-type lectin" evidence="2">
    <location>
        <begin position="23"/>
        <end position="121"/>
    </location>
</feature>
<evidence type="ECO:0000259" key="2">
    <source>
        <dbReference type="PROSITE" id="PS50927"/>
    </source>
</evidence>
<dbReference type="AlphaFoldDB" id="A0AAW1YMU1"/>
<dbReference type="Proteomes" id="UP001457282">
    <property type="component" value="Unassembled WGS sequence"/>
</dbReference>
<reference evidence="3 4" key="1">
    <citation type="journal article" date="2023" name="G3 (Bethesda)">
        <title>A chromosome-length genome assembly and annotation of blackberry (Rubus argutus, cv. 'Hillquist').</title>
        <authorList>
            <person name="Bruna T."/>
            <person name="Aryal R."/>
            <person name="Dudchenko O."/>
            <person name="Sargent D.J."/>
            <person name="Mead D."/>
            <person name="Buti M."/>
            <person name="Cavallini A."/>
            <person name="Hytonen T."/>
            <person name="Andres J."/>
            <person name="Pham M."/>
            <person name="Weisz D."/>
            <person name="Mascagni F."/>
            <person name="Usai G."/>
            <person name="Natali L."/>
            <person name="Bassil N."/>
            <person name="Fernandez G.E."/>
            <person name="Lomsadze A."/>
            <person name="Armour M."/>
            <person name="Olukolu B."/>
            <person name="Poorten T."/>
            <person name="Britton C."/>
            <person name="Davik J."/>
            <person name="Ashrafi H."/>
            <person name="Aiden E.L."/>
            <person name="Borodovsky M."/>
            <person name="Worthington M."/>
        </authorList>
    </citation>
    <scope>NUCLEOTIDE SEQUENCE [LARGE SCALE GENOMIC DNA]</scope>
    <source>
        <strain evidence="3">PI 553951</strain>
    </source>
</reference>
<feature type="signal peptide" evidence="1">
    <location>
        <begin position="1"/>
        <end position="19"/>
    </location>
</feature>
<dbReference type="EMBL" id="JBEDUW010000001">
    <property type="protein sequence ID" value="KAK9949914.1"/>
    <property type="molecule type" value="Genomic_DNA"/>
</dbReference>
<evidence type="ECO:0000256" key="1">
    <source>
        <dbReference type="SAM" id="SignalP"/>
    </source>
</evidence>
<comment type="caution">
    <text evidence="3">The sequence shown here is derived from an EMBL/GenBank/DDBJ whole genome shotgun (WGS) entry which is preliminary data.</text>
</comment>
<sequence length="121" mass="13070">MAFVVGCLLAFAFILNAKGQPLQSNISPGSSLTPTSKSSWLSRSGRYAFGFYKQANDYAVGIVLLSGIPEKTVVWTANRDEPLVSNNAILALHKGRDFIAVHTRANFSGNSCSVCFFCFNA</sequence>
<organism evidence="3 4">
    <name type="scientific">Rubus argutus</name>
    <name type="common">Southern blackberry</name>
    <dbReference type="NCBI Taxonomy" id="59490"/>
    <lineage>
        <taxon>Eukaryota</taxon>
        <taxon>Viridiplantae</taxon>
        <taxon>Streptophyta</taxon>
        <taxon>Embryophyta</taxon>
        <taxon>Tracheophyta</taxon>
        <taxon>Spermatophyta</taxon>
        <taxon>Magnoliopsida</taxon>
        <taxon>eudicotyledons</taxon>
        <taxon>Gunneridae</taxon>
        <taxon>Pentapetalae</taxon>
        <taxon>rosids</taxon>
        <taxon>fabids</taxon>
        <taxon>Rosales</taxon>
        <taxon>Rosaceae</taxon>
        <taxon>Rosoideae</taxon>
        <taxon>Rosoideae incertae sedis</taxon>
        <taxon>Rubus</taxon>
    </lineage>
</organism>
<protein>
    <recommendedName>
        <fullName evidence="2">Bulb-type lectin domain-containing protein</fullName>
    </recommendedName>
</protein>
<evidence type="ECO:0000313" key="3">
    <source>
        <dbReference type="EMBL" id="KAK9949914.1"/>
    </source>
</evidence>
<dbReference type="PROSITE" id="PS50927">
    <property type="entry name" value="BULB_LECTIN"/>
    <property type="match status" value="1"/>
</dbReference>
<accession>A0AAW1YMU1</accession>
<proteinExistence type="predicted"/>
<name>A0AAW1YMU1_RUBAR</name>
<keyword evidence="1" id="KW-0732">Signal</keyword>